<dbReference type="PANTHER" id="PTHR13292:SF0">
    <property type="entry name" value="AUTOPHAGY-RELATED PROTEIN 101"/>
    <property type="match status" value="1"/>
</dbReference>
<dbReference type="OrthoDB" id="10259639at2759"/>
<evidence type="ECO:0000313" key="5">
    <source>
        <dbReference type="Proteomes" id="UP000606974"/>
    </source>
</evidence>
<dbReference type="GO" id="GO:0000045">
    <property type="term" value="P:autophagosome assembly"/>
    <property type="evidence" value="ECO:0007669"/>
    <property type="project" value="TreeGrafter"/>
</dbReference>
<dbReference type="GO" id="GO:0000407">
    <property type="term" value="C:phagophore assembly site"/>
    <property type="evidence" value="ECO:0007669"/>
    <property type="project" value="TreeGrafter"/>
</dbReference>
<comment type="caution">
    <text evidence="4">The sequence shown here is derived from an EMBL/GenBank/DDBJ whole genome shotgun (WGS) entry which is preliminary data.</text>
</comment>
<comment type="similarity">
    <text evidence="1">Belongs to the ATG101 family.</text>
</comment>
<keyword evidence="5" id="KW-1185">Reference proteome</keyword>
<evidence type="ECO:0000256" key="3">
    <source>
        <dbReference type="ARBA" id="ARBA00023006"/>
    </source>
</evidence>
<evidence type="ECO:0000256" key="1">
    <source>
        <dbReference type="ARBA" id="ARBA00007130"/>
    </source>
</evidence>
<dbReference type="AlphaFoldDB" id="A0A8H7ADN0"/>
<sequence>MEHRAPKEYVLEIFADQTFVKDIVKAVLHTIFFHRYFPSIRPSLRDLPQLDITLPYIADPPEIETLIDTRTTTLVHQLTSADTPNGGVRGQIAIQFFEKRRRKTGGWLGGIGRGGDEEVCWEEWLLEVTIAKPKTESERTKVRRAMESSLQKTAMKILAIVNRDKDHIPPITTSDANPFPYRLVLNPKQEGYGHRFGSWN</sequence>
<dbReference type="GO" id="GO:1990316">
    <property type="term" value="C:Atg1/ULK1 kinase complex"/>
    <property type="evidence" value="ECO:0007669"/>
    <property type="project" value="TreeGrafter"/>
</dbReference>
<name>A0A8H7ADN0_9EURO</name>
<organism evidence="4 5">
    <name type="scientific">Endocarpon pusillum</name>
    <dbReference type="NCBI Taxonomy" id="364733"/>
    <lineage>
        <taxon>Eukaryota</taxon>
        <taxon>Fungi</taxon>
        <taxon>Dikarya</taxon>
        <taxon>Ascomycota</taxon>
        <taxon>Pezizomycotina</taxon>
        <taxon>Eurotiomycetes</taxon>
        <taxon>Chaetothyriomycetidae</taxon>
        <taxon>Verrucariales</taxon>
        <taxon>Verrucariaceae</taxon>
        <taxon>Endocarpon</taxon>
    </lineage>
</organism>
<dbReference type="GO" id="GO:0019901">
    <property type="term" value="F:protein kinase binding"/>
    <property type="evidence" value="ECO:0007669"/>
    <property type="project" value="TreeGrafter"/>
</dbReference>
<accession>A0A8H7ADN0</accession>
<dbReference type="PANTHER" id="PTHR13292">
    <property type="entry name" value="AUTOPHAGY-RELATED PROTEIN 101"/>
    <property type="match status" value="1"/>
</dbReference>
<protein>
    <recommendedName>
        <fullName evidence="2">Autophagy-related protein 101</fullName>
    </recommendedName>
</protein>
<gene>
    <name evidence="4" type="ORF">GJ744_010877</name>
</gene>
<dbReference type="Proteomes" id="UP000606974">
    <property type="component" value="Unassembled WGS sequence"/>
</dbReference>
<dbReference type="Pfam" id="PF07855">
    <property type="entry name" value="ATG101"/>
    <property type="match status" value="1"/>
</dbReference>
<proteinExistence type="inferred from homology"/>
<reference evidence="4" key="1">
    <citation type="submission" date="2020-02" db="EMBL/GenBank/DDBJ databases">
        <authorList>
            <person name="Palmer J.M."/>
        </authorList>
    </citation>
    <scope>NUCLEOTIDE SEQUENCE</scope>
    <source>
        <strain evidence="4">EPUS1.4</strain>
        <tissue evidence="4">Thallus</tissue>
    </source>
</reference>
<evidence type="ECO:0000313" key="4">
    <source>
        <dbReference type="EMBL" id="KAF7507195.1"/>
    </source>
</evidence>
<dbReference type="InterPro" id="IPR012445">
    <property type="entry name" value="ATG101"/>
</dbReference>
<dbReference type="EMBL" id="JAACFV010000073">
    <property type="protein sequence ID" value="KAF7507195.1"/>
    <property type="molecule type" value="Genomic_DNA"/>
</dbReference>
<keyword evidence="3" id="KW-0072">Autophagy</keyword>
<evidence type="ECO:0000256" key="2">
    <source>
        <dbReference type="ARBA" id="ARBA00018874"/>
    </source>
</evidence>